<keyword evidence="3" id="KW-1185">Reference proteome</keyword>
<sequence>MTLVPGFALSTYGVEYEGPDSIEVTRGPSSWSKQLTLLSIACHQTSTGAYRQTPRSVRGHEVRWPAAPKECTFFNFCADFPVQPFDKRFRLQRTCTPTSLHLWLRCQATAGVAKTGKETEKTKRKTGGDSSSEPRRNQSDTTLVPGFSLSTYGVEYEGPDSVEATRGQNSWSKQLTVLLNAGHRTNMGANRQAPRSVRGHEGRRPAAPKRCSLLQPLHQFASSPVPQASSPSTQPHANVFASTATLPSHHRHRQNW</sequence>
<name>A0A9J6EYV5_RHIMP</name>
<accession>A0A9J6EYV5</accession>
<reference evidence="2" key="2">
    <citation type="submission" date="2021-09" db="EMBL/GenBank/DDBJ databases">
        <authorList>
            <person name="Jia N."/>
            <person name="Wang J."/>
            <person name="Shi W."/>
            <person name="Du L."/>
            <person name="Sun Y."/>
            <person name="Zhan W."/>
            <person name="Jiang J."/>
            <person name="Wang Q."/>
            <person name="Zhang B."/>
            <person name="Ji P."/>
            <person name="Sakyi L.B."/>
            <person name="Cui X."/>
            <person name="Yuan T."/>
            <person name="Jiang B."/>
            <person name="Yang W."/>
            <person name="Lam T.T.-Y."/>
            <person name="Chang Q."/>
            <person name="Ding S."/>
            <person name="Wang X."/>
            <person name="Zhu J."/>
            <person name="Ruan X."/>
            <person name="Zhao L."/>
            <person name="Wei J."/>
            <person name="Que T."/>
            <person name="Du C."/>
            <person name="Cheng J."/>
            <person name="Dai P."/>
            <person name="Han X."/>
            <person name="Huang E."/>
            <person name="Gao Y."/>
            <person name="Liu J."/>
            <person name="Shao H."/>
            <person name="Ye R."/>
            <person name="Li L."/>
            <person name="Wei W."/>
            <person name="Wang X."/>
            <person name="Wang C."/>
            <person name="Huo Q."/>
            <person name="Li W."/>
            <person name="Guo W."/>
            <person name="Chen H."/>
            <person name="Chen S."/>
            <person name="Zhou L."/>
            <person name="Zhou L."/>
            <person name="Ni X."/>
            <person name="Tian J."/>
            <person name="Zhou Y."/>
            <person name="Sheng Y."/>
            <person name="Liu T."/>
            <person name="Pan Y."/>
            <person name="Xia L."/>
            <person name="Li J."/>
            <person name="Zhao F."/>
            <person name="Cao W."/>
        </authorList>
    </citation>
    <scope>NUCLEOTIDE SEQUENCE</scope>
    <source>
        <strain evidence="2">Rmic-2018</strain>
        <tissue evidence="2">Larvae</tissue>
    </source>
</reference>
<dbReference type="AlphaFoldDB" id="A0A9J6EYV5"/>
<organism evidence="2 3">
    <name type="scientific">Rhipicephalus microplus</name>
    <name type="common">Cattle tick</name>
    <name type="synonym">Boophilus microplus</name>
    <dbReference type="NCBI Taxonomy" id="6941"/>
    <lineage>
        <taxon>Eukaryota</taxon>
        <taxon>Metazoa</taxon>
        <taxon>Ecdysozoa</taxon>
        <taxon>Arthropoda</taxon>
        <taxon>Chelicerata</taxon>
        <taxon>Arachnida</taxon>
        <taxon>Acari</taxon>
        <taxon>Parasitiformes</taxon>
        <taxon>Ixodida</taxon>
        <taxon>Ixodoidea</taxon>
        <taxon>Ixodidae</taxon>
        <taxon>Rhipicephalinae</taxon>
        <taxon>Rhipicephalus</taxon>
        <taxon>Boophilus</taxon>
    </lineage>
</organism>
<protein>
    <submittedName>
        <fullName evidence="2">Uncharacterized protein</fullName>
    </submittedName>
</protein>
<dbReference type="Proteomes" id="UP000821866">
    <property type="component" value="Chromosome 1"/>
</dbReference>
<comment type="caution">
    <text evidence="2">The sequence shown here is derived from an EMBL/GenBank/DDBJ whole genome shotgun (WGS) entry which is preliminary data.</text>
</comment>
<feature type="region of interest" description="Disordered" evidence="1">
    <location>
        <begin position="113"/>
        <end position="146"/>
    </location>
</feature>
<feature type="region of interest" description="Disordered" evidence="1">
    <location>
        <begin position="187"/>
        <end position="207"/>
    </location>
</feature>
<dbReference type="EMBL" id="JABSTU010000001">
    <property type="protein sequence ID" value="KAH8039316.1"/>
    <property type="molecule type" value="Genomic_DNA"/>
</dbReference>
<proteinExistence type="predicted"/>
<evidence type="ECO:0000313" key="2">
    <source>
        <dbReference type="EMBL" id="KAH8039316.1"/>
    </source>
</evidence>
<evidence type="ECO:0000256" key="1">
    <source>
        <dbReference type="SAM" id="MobiDB-lite"/>
    </source>
</evidence>
<evidence type="ECO:0000313" key="3">
    <source>
        <dbReference type="Proteomes" id="UP000821866"/>
    </source>
</evidence>
<gene>
    <name evidence="2" type="ORF">HPB51_005562</name>
</gene>
<reference evidence="2" key="1">
    <citation type="journal article" date="2020" name="Cell">
        <title>Large-Scale Comparative Analyses of Tick Genomes Elucidate Their Genetic Diversity and Vector Capacities.</title>
        <authorList>
            <consortium name="Tick Genome and Microbiome Consortium (TIGMIC)"/>
            <person name="Jia N."/>
            <person name="Wang J."/>
            <person name="Shi W."/>
            <person name="Du L."/>
            <person name="Sun Y."/>
            <person name="Zhan W."/>
            <person name="Jiang J.F."/>
            <person name="Wang Q."/>
            <person name="Zhang B."/>
            <person name="Ji P."/>
            <person name="Bell-Sakyi L."/>
            <person name="Cui X.M."/>
            <person name="Yuan T.T."/>
            <person name="Jiang B.G."/>
            <person name="Yang W.F."/>
            <person name="Lam T.T."/>
            <person name="Chang Q.C."/>
            <person name="Ding S.J."/>
            <person name="Wang X.J."/>
            <person name="Zhu J.G."/>
            <person name="Ruan X.D."/>
            <person name="Zhao L."/>
            <person name="Wei J.T."/>
            <person name="Ye R.Z."/>
            <person name="Que T.C."/>
            <person name="Du C.H."/>
            <person name="Zhou Y.H."/>
            <person name="Cheng J.X."/>
            <person name="Dai P.F."/>
            <person name="Guo W.B."/>
            <person name="Han X.H."/>
            <person name="Huang E.J."/>
            <person name="Li L.F."/>
            <person name="Wei W."/>
            <person name="Gao Y.C."/>
            <person name="Liu J.Z."/>
            <person name="Shao H.Z."/>
            <person name="Wang X."/>
            <person name="Wang C.C."/>
            <person name="Yang T.C."/>
            <person name="Huo Q.B."/>
            <person name="Li W."/>
            <person name="Chen H.Y."/>
            <person name="Chen S.E."/>
            <person name="Zhou L.G."/>
            <person name="Ni X.B."/>
            <person name="Tian J.H."/>
            <person name="Sheng Y."/>
            <person name="Liu T."/>
            <person name="Pan Y.S."/>
            <person name="Xia L.Y."/>
            <person name="Li J."/>
            <person name="Zhao F."/>
            <person name="Cao W.C."/>
        </authorList>
    </citation>
    <scope>NUCLEOTIDE SEQUENCE</scope>
    <source>
        <strain evidence="2">Rmic-2018</strain>
    </source>
</reference>